<evidence type="ECO:0000256" key="3">
    <source>
        <dbReference type="ARBA" id="ARBA00022989"/>
    </source>
</evidence>
<dbReference type="AlphaFoldDB" id="A0A0B1TK38"/>
<dbReference type="GO" id="GO:0016020">
    <property type="term" value="C:membrane"/>
    <property type="evidence" value="ECO:0007669"/>
    <property type="project" value="UniProtKB-SubCell"/>
</dbReference>
<feature type="transmembrane region" description="Helical" evidence="5">
    <location>
        <begin position="345"/>
        <end position="367"/>
    </location>
</feature>
<keyword evidence="7" id="KW-0675">Receptor</keyword>
<dbReference type="SUPFAM" id="SSF81321">
    <property type="entry name" value="Family A G protein-coupled receptor-like"/>
    <property type="match status" value="1"/>
</dbReference>
<dbReference type="PANTHER" id="PTHR22943:SF248">
    <property type="entry name" value="SEVEN TM RECEPTOR"/>
    <property type="match status" value="1"/>
</dbReference>
<evidence type="ECO:0000256" key="2">
    <source>
        <dbReference type="ARBA" id="ARBA00022692"/>
    </source>
</evidence>
<comment type="subcellular location">
    <subcellularLocation>
        <location evidence="1">Membrane</location>
    </subcellularLocation>
</comment>
<keyword evidence="2 5" id="KW-0812">Transmembrane</keyword>
<feature type="transmembrane region" description="Helical" evidence="5">
    <location>
        <begin position="188"/>
        <end position="212"/>
    </location>
</feature>
<protein>
    <submittedName>
        <fullName evidence="7">7TM chemoreceptor</fullName>
    </submittedName>
</protein>
<feature type="transmembrane region" description="Helical" evidence="5">
    <location>
        <begin position="64"/>
        <end position="88"/>
    </location>
</feature>
<dbReference type="PANTHER" id="PTHR22943">
    <property type="entry name" value="7-TRANSMEMBRANE DOMAIN RECEPTOR C.ELEGANS"/>
    <property type="match status" value="1"/>
</dbReference>
<sequence length="503" mass="56983">MDFAFAFAGIGPEREQPTGQVFIMLFVVAFITSLLLVTNSFIYRYVHVCSSPESALLRIYHSTYGIGIVLVINIAIIVNWLAMIYIVFWPDPIVIQRLSGVVLELAGIELSQTGHLCISLKLSELTPIKIGLIGELLLLMCIMGNIMLYSATKISSTMKRETTSDSLRKMHRQMFMLLLLQIKMMNDFLSTATYAILTMAIVNNLALFYVYFSCSLKNRMISQDNYFIMVSTGYLSQNPYGDIPLFIYCVSFFTTLLLVTNGFMHRYLQLCRKQLFEIYSSKKSLVIIILINLALLTSYTVLLFVVFYPDDYFTELVQKTAEIKGCDMTGRSFIGFSVKYSVSSVSVFLILYNVVIMGLLECIHFVCAKKIDNCLRRSALSEKSQKLQRRMFILLLVQAACPAIFLHVPCTAALVFLFTGINTTTLITNILGVLLVLYPFSNPLIVIAFVKDYRNFILLKLRLIRTIRKPLTSITQNNVFVSDTRAAVAQSYIHRTVTTSPDK</sequence>
<dbReference type="Proteomes" id="UP000053660">
    <property type="component" value="Unassembled WGS sequence"/>
</dbReference>
<proteinExistence type="predicted"/>
<name>A0A0B1TK38_OESDE</name>
<dbReference type="Pfam" id="PF10326">
    <property type="entry name" value="7TM_GPCR_Str"/>
    <property type="match status" value="1"/>
</dbReference>
<feature type="transmembrane region" description="Helical" evidence="5">
    <location>
        <begin position="392"/>
        <end position="418"/>
    </location>
</feature>
<organism evidence="7 8">
    <name type="scientific">Oesophagostomum dentatum</name>
    <name type="common">Nodular worm</name>
    <dbReference type="NCBI Taxonomy" id="61180"/>
    <lineage>
        <taxon>Eukaryota</taxon>
        <taxon>Metazoa</taxon>
        <taxon>Ecdysozoa</taxon>
        <taxon>Nematoda</taxon>
        <taxon>Chromadorea</taxon>
        <taxon>Rhabditida</taxon>
        <taxon>Rhabditina</taxon>
        <taxon>Rhabditomorpha</taxon>
        <taxon>Strongyloidea</taxon>
        <taxon>Strongylidae</taxon>
        <taxon>Oesophagostomum</taxon>
    </lineage>
</organism>
<feature type="transmembrane region" description="Helical" evidence="5">
    <location>
        <begin position="21"/>
        <end position="43"/>
    </location>
</feature>
<evidence type="ECO:0000256" key="1">
    <source>
        <dbReference type="ARBA" id="ARBA00004370"/>
    </source>
</evidence>
<feature type="transmembrane region" description="Helical" evidence="5">
    <location>
        <begin position="245"/>
        <end position="264"/>
    </location>
</feature>
<feature type="transmembrane region" description="Helical" evidence="5">
    <location>
        <begin position="130"/>
        <end position="151"/>
    </location>
</feature>
<evidence type="ECO:0000313" key="8">
    <source>
        <dbReference type="Proteomes" id="UP000053660"/>
    </source>
</evidence>
<dbReference type="InterPro" id="IPR017452">
    <property type="entry name" value="GPCR_Rhodpsn_7TM"/>
</dbReference>
<feature type="domain" description="G-protein coupled receptors family 1 profile" evidence="6">
    <location>
        <begin position="171"/>
        <end position="446"/>
    </location>
</feature>
<evidence type="ECO:0000256" key="4">
    <source>
        <dbReference type="ARBA" id="ARBA00023136"/>
    </source>
</evidence>
<dbReference type="PROSITE" id="PS50262">
    <property type="entry name" value="G_PROTEIN_RECEP_F1_2"/>
    <property type="match status" value="1"/>
</dbReference>
<evidence type="ECO:0000256" key="5">
    <source>
        <dbReference type="SAM" id="Phobius"/>
    </source>
</evidence>
<dbReference type="OrthoDB" id="5868335at2759"/>
<keyword evidence="8" id="KW-1185">Reference proteome</keyword>
<accession>A0A0B1TK38</accession>
<evidence type="ECO:0000259" key="6">
    <source>
        <dbReference type="PROSITE" id="PS50262"/>
    </source>
</evidence>
<reference evidence="7 8" key="1">
    <citation type="submission" date="2014-03" db="EMBL/GenBank/DDBJ databases">
        <title>Draft genome of the hookworm Oesophagostomum dentatum.</title>
        <authorList>
            <person name="Mitreva M."/>
        </authorList>
    </citation>
    <scope>NUCLEOTIDE SEQUENCE [LARGE SCALE GENOMIC DNA]</scope>
    <source>
        <strain evidence="7 8">OD-Hann</strain>
    </source>
</reference>
<feature type="transmembrane region" description="Helical" evidence="5">
    <location>
        <begin position="285"/>
        <end position="308"/>
    </location>
</feature>
<dbReference type="EMBL" id="KN549751">
    <property type="protein sequence ID" value="KHJ96147.1"/>
    <property type="molecule type" value="Genomic_DNA"/>
</dbReference>
<keyword evidence="3 5" id="KW-1133">Transmembrane helix</keyword>
<evidence type="ECO:0000313" key="7">
    <source>
        <dbReference type="EMBL" id="KHJ96147.1"/>
    </source>
</evidence>
<keyword evidence="4 5" id="KW-0472">Membrane</keyword>
<dbReference type="InterPro" id="IPR019428">
    <property type="entry name" value="7TM_GPCR_serpentine_rcpt_Str"/>
</dbReference>
<feature type="transmembrane region" description="Helical" evidence="5">
    <location>
        <begin position="430"/>
        <end position="450"/>
    </location>
</feature>
<gene>
    <name evidence="7" type="ORF">OESDEN_03894</name>
</gene>